<proteinExistence type="predicted"/>
<dbReference type="InterPro" id="IPR036070">
    <property type="entry name" value="Nop_dom_sf"/>
</dbReference>
<dbReference type="EMBL" id="CM000780">
    <property type="protein sequence ID" value="AQK55072.1"/>
    <property type="molecule type" value="Genomic_DNA"/>
</dbReference>
<name>A0A1D6Q9N0_MAIZE</name>
<sequence length="84" mass="9378">MPTKKMILEFLKGRMGYVARNLAAIVGSAVASKPSRAAVLVVWEHWPKCPLVMCCTAASRCKKDKSVWILYCVSAVSYWLSRTN</sequence>
<evidence type="ECO:0000313" key="1">
    <source>
        <dbReference type="EMBL" id="AQK55072.1"/>
    </source>
</evidence>
<gene>
    <name evidence="1" type="ORF">ZEAMMB73_Zm00001d051754</name>
</gene>
<protein>
    <submittedName>
        <fullName evidence="1">Aldehyde dehydrogenase2</fullName>
    </submittedName>
</protein>
<reference evidence="1" key="1">
    <citation type="submission" date="2015-12" db="EMBL/GenBank/DDBJ databases">
        <title>Update maize B73 reference genome by single molecule sequencing technologies.</title>
        <authorList>
            <consortium name="Maize Genome Sequencing Project"/>
            <person name="Ware D."/>
        </authorList>
    </citation>
    <scope>NUCLEOTIDE SEQUENCE</scope>
    <source>
        <tissue evidence="1">Seedling</tissue>
    </source>
</reference>
<accession>A0A1D6Q9N0</accession>
<dbReference type="SUPFAM" id="SSF89124">
    <property type="entry name" value="Nop domain"/>
    <property type="match status" value="1"/>
</dbReference>
<organism evidence="1">
    <name type="scientific">Zea mays</name>
    <name type="common">Maize</name>
    <dbReference type="NCBI Taxonomy" id="4577"/>
    <lineage>
        <taxon>Eukaryota</taxon>
        <taxon>Viridiplantae</taxon>
        <taxon>Streptophyta</taxon>
        <taxon>Embryophyta</taxon>
        <taxon>Tracheophyta</taxon>
        <taxon>Spermatophyta</taxon>
        <taxon>Magnoliopsida</taxon>
        <taxon>Liliopsida</taxon>
        <taxon>Poales</taxon>
        <taxon>Poaceae</taxon>
        <taxon>PACMAD clade</taxon>
        <taxon>Panicoideae</taxon>
        <taxon>Andropogonodae</taxon>
        <taxon>Andropogoneae</taxon>
        <taxon>Tripsacinae</taxon>
        <taxon>Zea</taxon>
    </lineage>
</organism>
<dbReference type="AlphaFoldDB" id="A0A1D6Q9N0"/>